<evidence type="ECO:0000313" key="3">
    <source>
        <dbReference type="Proteomes" id="UP000239156"/>
    </source>
</evidence>
<comment type="caution">
    <text evidence="2">The sequence shown here is derived from an EMBL/GenBank/DDBJ whole genome shotgun (WGS) entry which is preliminary data.</text>
</comment>
<accession>A0A2S4VAP2</accession>
<reference evidence="2" key="1">
    <citation type="submission" date="2017-12" db="EMBL/GenBank/DDBJ databases">
        <title>Gene loss provides genomic basis for host adaptation in cereal stripe rust fungi.</title>
        <authorList>
            <person name="Xia C."/>
        </authorList>
    </citation>
    <scope>NUCLEOTIDE SEQUENCE [LARGE SCALE GENOMIC DNA]</scope>
    <source>
        <strain evidence="2">93-210</strain>
    </source>
</reference>
<dbReference type="VEuPathDB" id="FungiDB:PSTT_08921"/>
<evidence type="ECO:0000256" key="1">
    <source>
        <dbReference type="SAM" id="MobiDB-lite"/>
    </source>
</evidence>
<gene>
    <name evidence="2" type="ORF">PSTT_08921</name>
</gene>
<protein>
    <submittedName>
        <fullName evidence="2">Uncharacterized protein</fullName>
    </submittedName>
</protein>
<dbReference type="EMBL" id="PKSL01000085">
    <property type="protein sequence ID" value="POW06535.1"/>
    <property type="molecule type" value="Genomic_DNA"/>
</dbReference>
<dbReference type="AlphaFoldDB" id="A0A2S4VAP2"/>
<keyword evidence="3" id="KW-1185">Reference proteome</keyword>
<proteinExistence type="predicted"/>
<organism evidence="2 3">
    <name type="scientific">Puccinia striiformis</name>
    <dbReference type="NCBI Taxonomy" id="27350"/>
    <lineage>
        <taxon>Eukaryota</taxon>
        <taxon>Fungi</taxon>
        <taxon>Dikarya</taxon>
        <taxon>Basidiomycota</taxon>
        <taxon>Pucciniomycotina</taxon>
        <taxon>Pucciniomycetes</taxon>
        <taxon>Pucciniales</taxon>
        <taxon>Pucciniaceae</taxon>
        <taxon>Puccinia</taxon>
    </lineage>
</organism>
<feature type="region of interest" description="Disordered" evidence="1">
    <location>
        <begin position="118"/>
        <end position="140"/>
    </location>
</feature>
<sequence length="140" mass="16068">MMRMCIKLPLVRSARGLGASTAAPHANPHKVDNTEASDSSLNRHFSLSRLWMMDEEELVLDIARILDNFWARLATRFKRKVRGNRHSMEIACSRTIAFPYFFRGIVFKSLSKALKAHGKTDTKTGTTNHARDISFRNYKR</sequence>
<dbReference type="Proteomes" id="UP000239156">
    <property type="component" value="Unassembled WGS sequence"/>
</dbReference>
<name>A0A2S4VAP2_9BASI</name>
<evidence type="ECO:0000313" key="2">
    <source>
        <dbReference type="EMBL" id="POW06535.1"/>
    </source>
</evidence>